<sequence>MALLFSTQLNNKNGLVSLANKLEESNFSTWQKSVLLTLRTLRLQDHFSPDKAPPQFEEVSSADDVSAISEKKGDAAQDASFSLKKTSSSTPKVLQESDK</sequence>
<reference evidence="2 3" key="1">
    <citation type="journal article" date="2023" name="Plants (Basel)">
        <title>Bridging the Gap: Combining Genomics and Transcriptomics Approaches to Understand Stylosanthes scabra, an Orphan Legume from the Brazilian Caatinga.</title>
        <authorList>
            <person name="Ferreira-Neto J.R.C."/>
            <person name="da Silva M.D."/>
            <person name="Binneck E."/>
            <person name="de Melo N.F."/>
            <person name="da Silva R.H."/>
            <person name="de Melo A.L.T.M."/>
            <person name="Pandolfi V."/>
            <person name="Bustamante F.O."/>
            <person name="Brasileiro-Vidal A.C."/>
            <person name="Benko-Iseppon A.M."/>
        </authorList>
    </citation>
    <scope>NUCLEOTIDE SEQUENCE [LARGE SCALE GENOMIC DNA]</scope>
    <source>
        <tissue evidence="2">Leaves</tissue>
    </source>
</reference>
<evidence type="ECO:0000256" key="1">
    <source>
        <dbReference type="SAM" id="MobiDB-lite"/>
    </source>
</evidence>
<evidence type="ECO:0000313" key="2">
    <source>
        <dbReference type="EMBL" id="MED6158582.1"/>
    </source>
</evidence>
<feature type="compositionally biased region" description="Polar residues" evidence="1">
    <location>
        <begin position="79"/>
        <end position="92"/>
    </location>
</feature>
<evidence type="ECO:0008006" key="4">
    <source>
        <dbReference type="Google" id="ProtNLM"/>
    </source>
</evidence>
<dbReference type="EMBL" id="JASCZI010120985">
    <property type="protein sequence ID" value="MED6158582.1"/>
    <property type="molecule type" value="Genomic_DNA"/>
</dbReference>
<comment type="caution">
    <text evidence="2">The sequence shown here is derived from an EMBL/GenBank/DDBJ whole genome shotgun (WGS) entry which is preliminary data.</text>
</comment>
<accession>A0ABU6UBF3</accession>
<dbReference type="Proteomes" id="UP001341840">
    <property type="component" value="Unassembled WGS sequence"/>
</dbReference>
<organism evidence="2 3">
    <name type="scientific">Stylosanthes scabra</name>
    <dbReference type="NCBI Taxonomy" id="79078"/>
    <lineage>
        <taxon>Eukaryota</taxon>
        <taxon>Viridiplantae</taxon>
        <taxon>Streptophyta</taxon>
        <taxon>Embryophyta</taxon>
        <taxon>Tracheophyta</taxon>
        <taxon>Spermatophyta</taxon>
        <taxon>Magnoliopsida</taxon>
        <taxon>eudicotyledons</taxon>
        <taxon>Gunneridae</taxon>
        <taxon>Pentapetalae</taxon>
        <taxon>rosids</taxon>
        <taxon>fabids</taxon>
        <taxon>Fabales</taxon>
        <taxon>Fabaceae</taxon>
        <taxon>Papilionoideae</taxon>
        <taxon>50 kb inversion clade</taxon>
        <taxon>dalbergioids sensu lato</taxon>
        <taxon>Dalbergieae</taxon>
        <taxon>Pterocarpus clade</taxon>
        <taxon>Stylosanthes</taxon>
    </lineage>
</organism>
<evidence type="ECO:0000313" key="3">
    <source>
        <dbReference type="Proteomes" id="UP001341840"/>
    </source>
</evidence>
<name>A0ABU6UBF3_9FABA</name>
<protein>
    <recommendedName>
        <fullName evidence="4">Retrotransposon Copia-like N-terminal domain-containing protein</fullName>
    </recommendedName>
</protein>
<keyword evidence="3" id="KW-1185">Reference proteome</keyword>
<feature type="region of interest" description="Disordered" evidence="1">
    <location>
        <begin position="47"/>
        <end position="99"/>
    </location>
</feature>
<proteinExistence type="predicted"/>
<gene>
    <name evidence="2" type="ORF">PIB30_034005</name>
</gene>